<sequence length="314" mass="33406">MITLHGPGEEVTMTAVPRVTPPAKLKIEKIAVLTDFSKNADIALRCAATFARGYKAGLVIAHAYTPPTYAFAAPEMAFSYQVLEDVRQSLENRLLSQTEAPFLRGINCTTVLHAGGTLDLLDDLADADLIVVGTAGETGLEKAVLGSTAEAIFRASSIPVLTVGPHCHCSGEREIAVRRLLYATDFSPGAEIGFRYAASIVREHGAAFVLLHVKDDQDVSFTFERAMATAEPLEKLEKLLADHADLKPRADCIVGFGTPEAVILEEAKTRKADLIVIGARGAGVFTSALSHFAGGTAYKVAASATCPVLTIRKV</sequence>
<dbReference type="OrthoDB" id="115555at2"/>
<dbReference type="Gene3D" id="3.40.50.620">
    <property type="entry name" value="HUPs"/>
    <property type="match status" value="2"/>
</dbReference>
<name>A0A4R1LFJ1_9BACT</name>
<dbReference type="PANTHER" id="PTHR46268">
    <property type="entry name" value="STRESS RESPONSE PROTEIN NHAX"/>
    <property type="match status" value="1"/>
</dbReference>
<dbReference type="InterPro" id="IPR006015">
    <property type="entry name" value="Universal_stress_UspA"/>
</dbReference>
<feature type="domain" description="UspA" evidence="4">
    <location>
        <begin position="178"/>
        <end position="312"/>
    </location>
</feature>
<evidence type="ECO:0000313" key="6">
    <source>
        <dbReference type="Proteomes" id="UP000295210"/>
    </source>
</evidence>
<dbReference type="PANTHER" id="PTHR46268:SF27">
    <property type="entry name" value="UNIVERSAL STRESS PROTEIN RV2623"/>
    <property type="match status" value="1"/>
</dbReference>
<comment type="similarity">
    <text evidence="1">Belongs to the universal stress protein A family.</text>
</comment>
<evidence type="ECO:0000313" key="5">
    <source>
        <dbReference type="EMBL" id="TCK75633.1"/>
    </source>
</evidence>
<gene>
    <name evidence="5" type="ORF">C7378_0619</name>
</gene>
<accession>A0A4R1LFJ1</accession>
<keyword evidence="6" id="KW-1185">Reference proteome</keyword>
<dbReference type="Pfam" id="PF00582">
    <property type="entry name" value="Usp"/>
    <property type="match status" value="2"/>
</dbReference>
<protein>
    <submittedName>
        <fullName evidence="5">Nucleotide-binding universal stress UspA family protein</fullName>
    </submittedName>
</protein>
<dbReference type="EMBL" id="SMGK01000001">
    <property type="protein sequence ID" value="TCK75633.1"/>
    <property type="molecule type" value="Genomic_DNA"/>
</dbReference>
<comment type="caution">
    <text evidence="5">The sequence shown here is derived from an EMBL/GenBank/DDBJ whole genome shotgun (WGS) entry which is preliminary data.</text>
</comment>
<evidence type="ECO:0000256" key="3">
    <source>
        <dbReference type="ARBA" id="ARBA00022840"/>
    </source>
</evidence>
<keyword evidence="2" id="KW-0547">Nucleotide-binding</keyword>
<organism evidence="5 6">
    <name type="scientific">Acidipila rosea</name>
    <dbReference type="NCBI Taxonomy" id="768535"/>
    <lineage>
        <taxon>Bacteria</taxon>
        <taxon>Pseudomonadati</taxon>
        <taxon>Acidobacteriota</taxon>
        <taxon>Terriglobia</taxon>
        <taxon>Terriglobales</taxon>
        <taxon>Acidobacteriaceae</taxon>
        <taxon>Acidipila</taxon>
    </lineage>
</organism>
<evidence type="ECO:0000259" key="4">
    <source>
        <dbReference type="Pfam" id="PF00582"/>
    </source>
</evidence>
<dbReference type="InterPro" id="IPR006016">
    <property type="entry name" value="UspA"/>
</dbReference>
<keyword evidence="3" id="KW-0067">ATP-binding</keyword>
<dbReference type="AlphaFoldDB" id="A0A4R1LFJ1"/>
<evidence type="ECO:0000256" key="1">
    <source>
        <dbReference type="ARBA" id="ARBA00008791"/>
    </source>
</evidence>
<dbReference type="Proteomes" id="UP000295210">
    <property type="component" value="Unassembled WGS sequence"/>
</dbReference>
<feature type="domain" description="UspA" evidence="4">
    <location>
        <begin position="27"/>
        <end position="163"/>
    </location>
</feature>
<dbReference type="GO" id="GO:0005524">
    <property type="term" value="F:ATP binding"/>
    <property type="evidence" value="ECO:0007669"/>
    <property type="project" value="UniProtKB-KW"/>
</dbReference>
<reference evidence="5 6" key="1">
    <citation type="submission" date="2019-03" db="EMBL/GenBank/DDBJ databases">
        <title>Genomic Encyclopedia of Type Strains, Phase IV (KMG-IV): sequencing the most valuable type-strain genomes for metagenomic binning, comparative biology and taxonomic classification.</title>
        <authorList>
            <person name="Goeker M."/>
        </authorList>
    </citation>
    <scope>NUCLEOTIDE SEQUENCE [LARGE SCALE GENOMIC DNA]</scope>
    <source>
        <strain evidence="5 6">DSM 103428</strain>
    </source>
</reference>
<proteinExistence type="inferred from homology"/>
<dbReference type="SUPFAM" id="SSF52402">
    <property type="entry name" value="Adenine nucleotide alpha hydrolases-like"/>
    <property type="match status" value="2"/>
</dbReference>
<dbReference type="InterPro" id="IPR014729">
    <property type="entry name" value="Rossmann-like_a/b/a_fold"/>
</dbReference>
<evidence type="ECO:0000256" key="2">
    <source>
        <dbReference type="ARBA" id="ARBA00022741"/>
    </source>
</evidence>
<dbReference type="CDD" id="cd00293">
    <property type="entry name" value="USP-like"/>
    <property type="match status" value="2"/>
</dbReference>
<dbReference type="PRINTS" id="PR01438">
    <property type="entry name" value="UNVRSLSTRESS"/>
</dbReference>